<evidence type="ECO:0000256" key="15">
    <source>
        <dbReference type="PIRSR" id="PIRSR606309-1"/>
    </source>
</evidence>
<keyword evidence="13 17" id="KW-0464">Manganese</keyword>
<keyword evidence="5 18" id="KW-0548">Nucleotidyltransferase</keyword>
<evidence type="ECO:0000256" key="9">
    <source>
        <dbReference type="ARBA" id="ARBA00022801"/>
    </source>
</evidence>
<dbReference type="SMART" id="SM00479">
    <property type="entry name" value="EXOIII"/>
    <property type="match status" value="1"/>
</dbReference>
<keyword evidence="9 18" id="KW-0378">Hydrolase</keyword>
<evidence type="ECO:0000256" key="14">
    <source>
        <dbReference type="ARBA" id="ARBA00049244"/>
    </source>
</evidence>
<dbReference type="RefSeq" id="WP_024495367.1">
    <property type="nucleotide sequence ID" value="NZ_AWGA01000011.1"/>
</dbReference>
<dbReference type="GO" id="GO:0008408">
    <property type="term" value="F:3'-5' exonuclease activity"/>
    <property type="evidence" value="ECO:0007669"/>
    <property type="project" value="TreeGrafter"/>
</dbReference>
<evidence type="ECO:0000256" key="7">
    <source>
        <dbReference type="ARBA" id="ARBA00022722"/>
    </source>
</evidence>
<feature type="binding site" evidence="17">
    <location>
        <position position="16"/>
    </location>
    <ligand>
        <name>a divalent metal cation</name>
        <dbReference type="ChEBI" id="CHEBI:60240"/>
        <label>1</label>
        <note>catalytic</note>
    </ligand>
</feature>
<keyword evidence="7 18" id="KW-0540">Nuclease</keyword>
<dbReference type="FunFam" id="3.30.420.10:FF:000012">
    <property type="entry name" value="DNA polymerase III subunit epsilon"/>
    <property type="match status" value="1"/>
</dbReference>
<feature type="domain" description="Exonuclease" evidence="19">
    <location>
        <begin position="11"/>
        <end position="188"/>
    </location>
</feature>
<evidence type="ECO:0000256" key="4">
    <source>
        <dbReference type="ARBA" id="ARBA00022679"/>
    </source>
</evidence>
<dbReference type="Pfam" id="PF00929">
    <property type="entry name" value="RNase_T"/>
    <property type="match status" value="1"/>
</dbReference>
<evidence type="ECO:0000256" key="18">
    <source>
        <dbReference type="RuleBase" id="RU364087"/>
    </source>
</evidence>
<sequence>MKKTTLSNPERQIVLDTETTGMNMDGGIHYLGHKIIEIGAVEIINRRLTGKHFHVYINPERMVDEEAYKVHGISNQSLQDKPLFAEVAEKFIQFIDGAELVIHNAAFDVGFIDYEFSLIAHPFKVAEHCLVTDTLAMARRLFPGKRNNLDALCDRYQIDNSHRTLHGALLDAEILAEVYLAMTGGQTSLSFSSDDIAHAQQQTAIEVQKLDRQEHKLTIIQANQQELKEHELFLDMIIKKSGNAMWRKNE</sequence>
<evidence type="ECO:0000256" key="5">
    <source>
        <dbReference type="ARBA" id="ARBA00022695"/>
    </source>
</evidence>
<evidence type="ECO:0000313" key="20">
    <source>
        <dbReference type="EMBL" id="TEA28070.1"/>
    </source>
</evidence>
<evidence type="ECO:0000256" key="11">
    <source>
        <dbReference type="ARBA" id="ARBA00022842"/>
    </source>
</evidence>
<evidence type="ECO:0000256" key="8">
    <source>
        <dbReference type="ARBA" id="ARBA00022723"/>
    </source>
</evidence>
<dbReference type="Proteomes" id="UP000506160">
    <property type="component" value="Unassembled WGS sequence"/>
</dbReference>
<dbReference type="Gene3D" id="3.30.420.10">
    <property type="entry name" value="Ribonuclease H-like superfamily/Ribonuclease H"/>
    <property type="match status" value="1"/>
</dbReference>
<evidence type="ECO:0000256" key="6">
    <source>
        <dbReference type="ARBA" id="ARBA00022705"/>
    </source>
</evidence>
<gene>
    <name evidence="18 20" type="primary">dnaQ</name>
    <name evidence="20" type="ORF">O970_01220</name>
</gene>
<accession>A0AB94IEY2</accession>
<keyword evidence="4 18" id="KW-0808">Transferase</keyword>
<dbReference type="InterPro" id="IPR013520">
    <property type="entry name" value="Ribonucl_H"/>
</dbReference>
<dbReference type="EMBL" id="AWGA01000011">
    <property type="protein sequence ID" value="TEA28070.1"/>
    <property type="molecule type" value="Genomic_DNA"/>
</dbReference>
<proteinExistence type="predicted"/>
<dbReference type="GO" id="GO:0005829">
    <property type="term" value="C:cytosol"/>
    <property type="evidence" value="ECO:0007669"/>
    <property type="project" value="TreeGrafter"/>
</dbReference>
<reference evidence="20 21" key="1">
    <citation type="journal article" date="2014" name="Appl. Environ. Microbiol.">
        <title>Genomic features of a bumble bee symbiont reflect its host environment.</title>
        <authorList>
            <person name="Martinson V.G."/>
            <person name="Magoc T."/>
            <person name="Koch H."/>
            <person name="Salzberg S.L."/>
            <person name="Moran N.A."/>
        </authorList>
    </citation>
    <scope>NUCLEOTIDE SEQUENCE [LARGE SCALE GENOMIC DNA]</scope>
    <source>
        <strain evidence="20 21">Bimp</strain>
    </source>
</reference>
<keyword evidence="8 17" id="KW-0479">Metal-binding</keyword>
<dbReference type="NCBIfam" id="TIGR01406">
    <property type="entry name" value="dnaQ_proteo"/>
    <property type="match status" value="1"/>
</dbReference>
<name>A0AB94IEY2_9GAMM</name>
<comment type="caution">
    <text evidence="20">The sequence shown here is derived from an EMBL/GenBank/DDBJ whole genome shotgun (WGS) entry which is preliminary data.</text>
</comment>
<comment type="subunit">
    <text evidence="18">DNA polymerase III contains a core (composed of alpha, epsilon and theta chains) that associates with a tau subunit. This core dimerizes to form the POLIII' complex. PolIII' associates with the gamma complex (composed of gamma, delta, delta', psi and chi chains) and with the beta chain to form the complete DNA polymerase III complex.</text>
</comment>
<evidence type="ECO:0000256" key="12">
    <source>
        <dbReference type="ARBA" id="ARBA00022932"/>
    </source>
</evidence>
<comment type="cofactor">
    <cofactor evidence="17">
        <name>Mg(2+)</name>
        <dbReference type="ChEBI" id="CHEBI:18420"/>
    </cofactor>
    <cofactor evidence="17">
        <name>Mn(2+)</name>
        <dbReference type="ChEBI" id="CHEBI:29035"/>
    </cofactor>
    <text evidence="17">Binds 2 divalent metal cations. Magnesium or manganese.</text>
</comment>
<keyword evidence="21" id="KW-1185">Reference proteome</keyword>
<evidence type="ECO:0000259" key="19">
    <source>
        <dbReference type="SMART" id="SM00479"/>
    </source>
</evidence>
<comment type="cofactor">
    <cofactor evidence="1 18">
        <name>Mn(2+)</name>
        <dbReference type="ChEBI" id="CHEBI:29035"/>
    </cofactor>
</comment>
<organism evidence="20 21">
    <name type="scientific">Candidatus Schmidhempelia bombi str. Bimp</name>
    <dbReference type="NCBI Taxonomy" id="1387197"/>
    <lineage>
        <taxon>Bacteria</taxon>
        <taxon>Pseudomonadati</taxon>
        <taxon>Pseudomonadota</taxon>
        <taxon>Gammaproteobacteria</taxon>
        <taxon>Orbales</taxon>
        <taxon>Orbaceae</taxon>
        <taxon>Candidatus Schmidhempelia</taxon>
    </lineage>
</organism>
<dbReference type="NCBIfam" id="NF004316">
    <property type="entry name" value="PRK05711.1"/>
    <property type="match status" value="1"/>
</dbReference>
<dbReference type="InterPro" id="IPR006054">
    <property type="entry name" value="DnaQ"/>
</dbReference>
<feature type="binding site" evidence="17">
    <location>
        <position position="171"/>
    </location>
    <ligand>
        <name>a divalent metal cation</name>
        <dbReference type="ChEBI" id="CHEBI:60240"/>
        <label>1</label>
        <note>catalytic</note>
    </ligand>
</feature>
<evidence type="ECO:0000256" key="3">
    <source>
        <dbReference type="ARBA" id="ARBA00020352"/>
    </source>
</evidence>
<feature type="binding site" evidence="17">
    <location>
        <position position="18"/>
    </location>
    <ligand>
        <name>a divalent metal cation</name>
        <dbReference type="ChEBI" id="CHEBI:60240"/>
        <label>1</label>
        <note>catalytic</note>
    </ligand>
</feature>
<keyword evidence="11 17" id="KW-0460">Magnesium</keyword>
<evidence type="ECO:0000313" key="21">
    <source>
        <dbReference type="Proteomes" id="UP000506160"/>
    </source>
</evidence>
<dbReference type="EC" id="2.7.7.7" evidence="2 18"/>
<feature type="binding site" evidence="16">
    <location>
        <position position="71"/>
    </location>
    <ligand>
        <name>substrate</name>
    </ligand>
</feature>
<feature type="binding site" evidence="16">
    <location>
        <position position="171"/>
    </location>
    <ligand>
        <name>substrate</name>
    </ligand>
</feature>
<dbReference type="InterPro" id="IPR006309">
    <property type="entry name" value="DnaQ_proteo"/>
</dbReference>
<dbReference type="PANTHER" id="PTHR30231">
    <property type="entry name" value="DNA POLYMERASE III SUBUNIT EPSILON"/>
    <property type="match status" value="1"/>
</dbReference>
<protein>
    <recommendedName>
        <fullName evidence="3 18">DNA polymerase III subunit epsilon</fullName>
        <ecNumber evidence="2 18">2.7.7.7</ecNumber>
    </recommendedName>
</protein>
<dbReference type="PANTHER" id="PTHR30231:SF41">
    <property type="entry name" value="DNA POLYMERASE III SUBUNIT EPSILON"/>
    <property type="match status" value="1"/>
</dbReference>
<keyword evidence="12 18" id="KW-0239">DNA-directed DNA polymerase</keyword>
<dbReference type="GO" id="GO:0003887">
    <property type="term" value="F:DNA-directed DNA polymerase activity"/>
    <property type="evidence" value="ECO:0007669"/>
    <property type="project" value="UniProtKB-KW"/>
</dbReference>
<feature type="binding site" evidence="16">
    <location>
        <position position="18"/>
    </location>
    <ligand>
        <name>substrate</name>
    </ligand>
</feature>
<comment type="function">
    <text evidence="18">DNA polymerase III is a complex, multichain enzyme responsible for most of the replicative synthesis in bacteria. The epsilon subunit contain the editing function and is a proofreading 3'-5' exonuclease.</text>
</comment>
<dbReference type="GO" id="GO:0003677">
    <property type="term" value="F:DNA binding"/>
    <property type="evidence" value="ECO:0007669"/>
    <property type="project" value="InterPro"/>
</dbReference>
<evidence type="ECO:0000256" key="16">
    <source>
        <dbReference type="PIRSR" id="PIRSR606309-2"/>
    </source>
</evidence>
<feature type="binding site" evidence="16">
    <location>
        <position position="16"/>
    </location>
    <ligand>
        <name>substrate</name>
    </ligand>
</feature>
<keyword evidence="10 18" id="KW-0269">Exonuclease</keyword>
<feature type="binding site" evidence="16">
    <location>
        <position position="66"/>
    </location>
    <ligand>
        <name>substrate</name>
    </ligand>
</feature>
<dbReference type="CDD" id="cd06131">
    <property type="entry name" value="DNA_pol_III_epsilon_Ecoli_like"/>
    <property type="match status" value="1"/>
</dbReference>
<dbReference type="InterPro" id="IPR036397">
    <property type="entry name" value="RNaseH_sf"/>
</dbReference>
<keyword evidence="6 18" id="KW-0235">DNA replication</keyword>
<evidence type="ECO:0000256" key="1">
    <source>
        <dbReference type="ARBA" id="ARBA00001936"/>
    </source>
</evidence>
<evidence type="ECO:0000256" key="10">
    <source>
        <dbReference type="ARBA" id="ARBA00022839"/>
    </source>
</evidence>
<dbReference type="AlphaFoldDB" id="A0AB94IEY2"/>
<evidence type="ECO:0000256" key="17">
    <source>
        <dbReference type="PIRSR" id="PIRSR606309-3"/>
    </source>
</evidence>
<dbReference type="GO" id="GO:0045004">
    <property type="term" value="P:DNA replication proofreading"/>
    <property type="evidence" value="ECO:0007669"/>
    <property type="project" value="TreeGrafter"/>
</dbReference>
<comment type="catalytic activity">
    <reaction evidence="14 18">
        <text>DNA(n) + a 2'-deoxyribonucleoside 5'-triphosphate = DNA(n+1) + diphosphate</text>
        <dbReference type="Rhea" id="RHEA:22508"/>
        <dbReference type="Rhea" id="RHEA-COMP:17339"/>
        <dbReference type="Rhea" id="RHEA-COMP:17340"/>
        <dbReference type="ChEBI" id="CHEBI:33019"/>
        <dbReference type="ChEBI" id="CHEBI:61560"/>
        <dbReference type="ChEBI" id="CHEBI:173112"/>
        <dbReference type="EC" id="2.7.7.7"/>
    </reaction>
</comment>
<feature type="active site" description="Proton acceptor" evidence="15">
    <location>
        <position position="166"/>
    </location>
</feature>
<dbReference type="GO" id="GO:0046872">
    <property type="term" value="F:metal ion binding"/>
    <property type="evidence" value="ECO:0007669"/>
    <property type="project" value="UniProtKB-KW"/>
</dbReference>
<evidence type="ECO:0000256" key="2">
    <source>
        <dbReference type="ARBA" id="ARBA00012417"/>
    </source>
</evidence>
<evidence type="ECO:0000256" key="13">
    <source>
        <dbReference type="ARBA" id="ARBA00023211"/>
    </source>
</evidence>
<dbReference type="SUPFAM" id="SSF53098">
    <property type="entry name" value="Ribonuclease H-like"/>
    <property type="match status" value="1"/>
</dbReference>
<dbReference type="NCBIfam" id="TIGR00573">
    <property type="entry name" value="dnaq"/>
    <property type="match status" value="1"/>
</dbReference>
<dbReference type="InterPro" id="IPR012337">
    <property type="entry name" value="RNaseH-like_sf"/>
</dbReference>